<keyword evidence="6" id="KW-1185">Reference proteome</keyword>
<dbReference type="InterPro" id="IPR008920">
    <property type="entry name" value="TF_FadR/GntR_C"/>
</dbReference>
<dbReference type="SUPFAM" id="SSF48008">
    <property type="entry name" value="GntR ligand-binding domain-like"/>
    <property type="match status" value="1"/>
</dbReference>
<reference evidence="5" key="1">
    <citation type="journal article" date="2014" name="Int. J. Syst. Evol. Microbiol.">
        <title>Complete genome sequence of Corynebacterium casei LMG S-19264T (=DSM 44701T), isolated from a smear-ripened cheese.</title>
        <authorList>
            <consortium name="US DOE Joint Genome Institute (JGI-PGF)"/>
            <person name="Walter F."/>
            <person name="Albersmeier A."/>
            <person name="Kalinowski J."/>
            <person name="Ruckert C."/>
        </authorList>
    </citation>
    <scope>NUCLEOTIDE SEQUENCE</scope>
    <source>
        <strain evidence="5">KCTC 42650</strain>
    </source>
</reference>
<keyword evidence="2" id="KW-0238">DNA-binding</keyword>
<dbReference type="CDD" id="cd07377">
    <property type="entry name" value="WHTH_GntR"/>
    <property type="match status" value="1"/>
</dbReference>
<dbReference type="InterPro" id="IPR036388">
    <property type="entry name" value="WH-like_DNA-bd_sf"/>
</dbReference>
<dbReference type="Pfam" id="PF07729">
    <property type="entry name" value="FCD"/>
    <property type="match status" value="1"/>
</dbReference>
<dbReference type="GO" id="GO:0003677">
    <property type="term" value="F:DNA binding"/>
    <property type="evidence" value="ECO:0007669"/>
    <property type="project" value="UniProtKB-KW"/>
</dbReference>
<evidence type="ECO:0000256" key="1">
    <source>
        <dbReference type="ARBA" id="ARBA00023015"/>
    </source>
</evidence>
<evidence type="ECO:0000259" key="4">
    <source>
        <dbReference type="PROSITE" id="PS50949"/>
    </source>
</evidence>
<sequence>MEMEIPQLFTGAAGADGEVRYRRPQTLPEQIAEQVSYAILRGDYGPGDPVREQDLANLFQVSRGPIREALRILEKDGVVRILPNRGAKVTQLSTKEINDIFEIRAVLSRLAMRDLCQSDDDRIRQAVIDRARALGEYGDKTVTLDEYLPLSYALNYTISSSSGNSRLSEMLTSLSRQTIRYTILGLRRAERRTASARTWRKVADAVEARDAEAAGGLVEKLIIDSKNAAVAEIEASKDAGT</sequence>
<dbReference type="EMBL" id="BNCJ01000008">
    <property type="protein sequence ID" value="GHF55451.1"/>
    <property type="molecule type" value="Genomic_DNA"/>
</dbReference>
<dbReference type="InterPro" id="IPR011711">
    <property type="entry name" value="GntR_C"/>
</dbReference>
<protein>
    <submittedName>
        <fullName evidence="5">GntR family transcriptional regulator</fullName>
    </submittedName>
</protein>
<dbReference type="PROSITE" id="PS50949">
    <property type="entry name" value="HTH_GNTR"/>
    <property type="match status" value="1"/>
</dbReference>
<gene>
    <name evidence="5" type="ORF">GCM10017056_28660</name>
</gene>
<accession>A0A8J3GXV7</accession>
<feature type="domain" description="HTH gntR-type" evidence="4">
    <location>
        <begin position="25"/>
        <end position="92"/>
    </location>
</feature>
<dbReference type="Proteomes" id="UP000626220">
    <property type="component" value="Unassembled WGS sequence"/>
</dbReference>
<evidence type="ECO:0000256" key="2">
    <source>
        <dbReference type="ARBA" id="ARBA00023125"/>
    </source>
</evidence>
<dbReference type="SUPFAM" id="SSF46785">
    <property type="entry name" value="Winged helix' DNA-binding domain"/>
    <property type="match status" value="1"/>
</dbReference>
<name>A0A8J3GXV7_9RHOB</name>
<dbReference type="GO" id="GO:0003700">
    <property type="term" value="F:DNA-binding transcription factor activity"/>
    <property type="evidence" value="ECO:0007669"/>
    <property type="project" value="InterPro"/>
</dbReference>
<dbReference type="InterPro" id="IPR036390">
    <property type="entry name" value="WH_DNA-bd_sf"/>
</dbReference>
<evidence type="ECO:0000256" key="3">
    <source>
        <dbReference type="ARBA" id="ARBA00023163"/>
    </source>
</evidence>
<dbReference type="Gene3D" id="1.10.10.10">
    <property type="entry name" value="Winged helix-like DNA-binding domain superfamily/Winged helix DNA-binding domain"/>
    <property type="match status" value="1"/>
</dbReference>
<dbReference type="AlphaFoldDB" id="A0A8J3GXV7"/>
<evidence type="ECO:0000313" key="6">
    <source>
        <dbReference type="Proteomes" id="UP000626220"/>
    </source>
</evidence>
<dbReference type="Gene3D" id="1.20.120.530">
    <property type="entry name" value="GntR ligand-binding domain-like"/>
    <property type="match status" value="1"/>
</dbReference>
<dbReference type="Pfam" id="PF00392">
    <property type="entry name" value="GntR"/>
    <property type="match status" value="1"/>
</dbReference>
<reference evidence="5" key="2">
    <citation type="submission" date="2020-09" db="EMBL/GenBank/DDBJ databases">
        <authorList>
            <person name="Sun Q."/>
            <person name="Kim S."/>
        </authorList>
    </citation>
    <scope>NUCLEOTIDE SEQUENCE</scope>
    <source>
        <strain evidence="5">KCTC 42650</strain>
    </source>
</reference>
<dbReference type="SMART" id="SM00895">
    <property type="entry name" value="FCD"/>
    <property type="match status" value="1"/>
</dbReference>
<dbReference type="PANTHER" id="PTHR43537">
    <property type="entry name" value="TRANSCRIPTIONAL REGULATOR, GNTR FAMILY"/>
    <property type="match status" value="1"/>
</dbReference>
<proteinExistence type="predicted"/>
<dbReference type="SMART" id="SM00345">
    <property type="entry name" value="HTH_GNTR"/>
    <property type="match status" value="1"/>
</dbReference>
<evidence type="ECO:0000313" key="5">
    <source>
        <dbReference type="EMBL" id="GHF55451.1"/>
    </source>
</evidence>
<dbReference type="PANTHER" id="PTHR43537:SF24">
    <property type="entry name" value="GLUCONATE OPERON TRANSCRIPTIONAL REPRESSOR"/>
    <property type="match status" value="1"/>
</dbReference>
<keyword evidence="1" id="KW-0805">Transcription regulation</keyword>
<comment type="caution">
    <text evidence="5">The sequence shown here is derived from an EMBL/GenBank/DDBJ whole genome shotgun (WGS) entry which is preliminary data.</text>
</comment>
<keyword evidence="3" id="KW-0804">Transcription</keyword>
<dbReference type="InterPro" id="IPR000524">
    <property type="entry name" value="Tscrpt_reg_HTH_GntR"/>
</dbReference>
<organism evidence="5 6">
    <name type="scientific">Seohaeicola zhoushanensis</name>
    <dbReference type="NCBI Taxonomy" id="1569283"/>
    <lineage>
        <taxon>Bacteria</taxon>
        <taxon>Pseudomonadati</taxon>
        <taxon>Pseudomonadota</taxon>
        <taxon>Alphaproteobacteria</taxon>
        <taxon>Rhodobacterales</taxon>
        <taxon>Roseobacteraceae</taxon>
        <taxon>Seohaeicola</taxon>
    </lineage>
</organism>